<gene>
    <name evidence="2" type="ORF">PRELSG_1131700</name>
</gene>
<dbReference type="VEuPathDB" id="PlasmoDB:PRELSG_1131700"/>
<reference evidence="2 3" key="1">
    <citation type="submission" date="2015-04" db="EMBL/GenBank/DDBJ databases">
        <authorList>
            <consortium name="Pathogen Informatics"/>
        </authorList>
    </citation>
    <scope>NUCLEOTIDE SEQUENCE [LARGE SCALE GENOMIC DNA]</scope>
    <source>
        <strain evidence="2 3">SGS1</strain>
    </source>
</reference>
<protein>
    <submittedName>
        <fullName evidence="2">Uncharacterized protein</fullName>
    </submittedName>
</protein>
<name>A0A1J1HBM9_PLARL</name>
<dbReference type="OrthoDB" id="372740at2759"/>
<keyword evidence="3" id="KW-1185">Reference proteome</keyword>
<dbReference type="KEGG" id="prel:PRELSG_1131700"/>
<evidence type="ECO:0000313" key="3">
    <source>
        <dbReference type="Proteomes" id="UP000220158"/>
    </source>
</evidence>
<dbReference type="GeneID" id="39737096"/>
<dbReference type="AlphaFoldDB" id="A0A1J1HBM9"/>
<dbReference type="EMBL" id="LN835306">
    <property type="protein sequence ID" value="CRH00969.1"/>
    <property type="molecule type" value="Genomic_DNA"/>
</dbReference>
<keyword evidence="1" id="KW-1133">Transmembrane helix</keyword>
<keyword evidence="1" id="KW-0812">Transmembrane</keyword>
<evidence type="ECO:0000313" key="2">
    <source>
        <dbReference type="EMBL" id="CRH00969.1"/>
    </source>
</evidence>
<dbReference type="RefSeq" id="XP_028533970.1">
    <property type="nucleotide sequence ID" value="XM_028677597.1"/>
</dbReference>
<organism evidence="2 3">
    <name type="scientific">Plasmodium relictum</name>
    <dbReference type="NCBI Taxonomy" id="85471"/>
    <lineage>
        <taxon>Eukaryota</taxon>
        <taxon>Sar</taxon>
        <taxon>Alveolata</taxon>
        <taxon>Apicomplexa</taxon>
        <taxon>Aconoidasida</taxon>
        <taxon>Haemosporida</taxon>
        <taxon>Plasmodiidae</taxon>
        <taxon>Plasmodium</taxon>
        <taxon>Plasmodium (Haemamoeba)</taxon>
    </lineage>
</organism>
<evidence type="ECO:0000256" key="1">
    <source>
        <dbReference type="SAM" id="Phobius"/>
    </source>
</evidence>
<feature type="transmembrane region" description="Helical" evidence="1">
    <location>
        <begin position="6"/>
        <end position="21"/>
    </location>
</feature>
<keyword evidence="1" id="KW-0472">Membrane</keyword>
<dbReference type="OMA" id="CDNNKYC"/>
<proteinExistence type="predicted"/>
<accession>A0A1J1HBM9</accession>
<sequence>MYFYFFYLVLIYNVIIYYLCLKHCKKLYKKTHLFINYSLNKYKKREEFVKYKKCKDSTFISSLESPIVGLKIDENINRKIIEERKISFFHFNLNNKIKFTLKRDLLYKNKNKLNNFLCLYYLPNVSKRYLKILLENFSLNDFYIKENILYHLILKYLYINYSKCNGKLLNLIDNSNYKFILNHARNLKKNVKKKKKKDNICDNKLIDIYLKTRKKQNITFFGINNCRNINKVYTKIKRNITYYDVFDRLIILNYFYLHSQYRLILLFFKNYIYKILNKNNLFIINFVNKLNENNFLNKYIMCQNLTRNNLYSTSLSSNKKKFKLNFLSVNTFNFIDNYITDNIYFNNKHFINNNITNKNYDIDKKEYNQSNTNFLVYLNILDTLLKKRNYYFIEQFLQQFYTYYSNNDIFYDYKWCYFFLTLSHALKIFYLKKKYHVENNTNKSTKENYFINHINIYNEDLFSNKICFFKYLKELNDKIISYVKQFIICNMPYNEKDTFKLYSVLILLQYVFLLDLNLSNVDFINKKSINYFTNNFFENNGEKNNNIDLKKKKKIINKINEKKNISGEEAMLMEMGKETKNKLTISIKKNDTLNNELVDNNRIAFLKRLLKKKKLFSFIIKGYKGLLRRFFETINETVLIYNNTFDELYLFIYNYITDLVDASFKDGEILFQLIINKRQILSLCKINICFLFILISAFDMCNYTKIAVDIIEKNQKILKNVRYNIINLLLERLKNREILQKDEHSFLFEKILLEYNRIYTIYKQIINCYNRKKIKILINKLMDNKKNAGTLNIFKKKILVLNLKQIFFIFYYLNNLKLHKEIIILFKHIMKSKYFKKKFFRILKNGKKNALKRKKENYNLSKKILFIYYKSNMCLNNLFYFSEETKYIKNYLKYLFFYYNPLYIYDYLIKKYSKKKTYNKNKKDTNDSMKFIEMELKKKENIEFFNLKNIRKIKKSKILKHFFIEKIYTLINKKEYTLIFNGLMKYLYKKRTKLNYNMTNKNSKISQNKKKFLHLQYIYLYFYLTVLCYLKSYKLSNINFLILMRTFLIMKDIDMFHNFFILNKKKVCKSYIFINSMLNNHLYNYKNSLDILENFLGVPVDACILHKSEIIIFNFNYNEVVKSFDMFVKNRNNKTKIIFFIDYRKISFCLINLQSFFNLNFLKNDKLLNFLNKKKIMLNRDNIFEISEFAIFYGNCLKKKKKIHDFFSDNFKIFEVNINKNIKDALIVSLKN</sequence>
<dbReference type="Proteomes" id="UP000220158">
    <property type="component" value="Chromosome 11"/>
</dbReference>